<dbReference type="Pfam" id="PF17831">
    <property type="entry name" value="PDH_E1_M"/>
    <property type="match status" value="1"/>
</dbReference>
<evidence type="ECO:0000256" key="3">
    <source>
        <dbReference type="ARBA" id="ARBA00007131"/>
    </source>
</evidence>
<keyword evidence="7 10" id="KW-0670">Pyruvate</keyword>
<name>A0ABP7IBB1_9ACTN</name>
<evidence type="ECO:0000256" key="4">
    <source>
        <dbReference type="ARBA" id="ARBA00017172"/>
    </source>
</evidence>
<feature type="region of interest" description="Disordered" evidence="8">
    <location>
        <begin position="287"/>
        <end position="342"/>
    </location>
</feature>
<dbReference type="EMBL" id="BAAAZR010000008">
    <property type="protein sequence ID" value="GAA3814163.1"/>
    <property type="molecule type" value="Genomic_DNA"/>
</dbReference>
<evidence type="ECO:0000256" key="5">
    <source>
        <dbReference type="ARBA" id="ARBA00023052"/>
    </source>
</evidence>
<comment type="cofactor">
    <cofactor evidence="2 7">
        <name>thiamine diphosphate</name>
        <dbReference type="ChEBI" id="CHEBI:58937"/>
    </cofactor>
</comment>
<feature type="region of interest" description="Disordered" evidence="8">
    <location>
        <begin position="455"/>
        <end position="474"/>
    </location>
</feature>
<evidence type="ECO:0000256" key="7">
    <source>
        <dbReference type="PIRNR" id="PIRNR000156"/>
    </source>
</evidence>
<comment type="catalytic activity">
    <reaction evidence="6 7">
        <text>N(6)-[(R)-lipoyl]-L-lysyl-[protein] + pyruvate + H(+) = N(6)-[(R)-S(8)-acetyldihydrolipoyl]-L-lysyl-[protein] + CO2</text>
        <dbReference type="Rhea" id="RHEA:19189"/>
        <dbReference type="Rhea" id="RHEA-COMP:10474"/>
        <dbReference type="Rhea" id="RHEA-COMP:10478"/>
        <dbReference type="ChEBI" id="CHEBI:15361"/>
        <dbReference type="ChEBI" id="CHEBI:15378"/>
        <dbReference type="ChEBI" id="CHEBI:16526"/>
        <dbReference type="ChEBI" id="CHEBI:83099"/>
        <dbReference type="ChEBI" id="CHEBI:83111"/>
        <dbReference type="EC" id="1.2.4.1"/>
    </reaction>
</comment>
<dbReference type="InterPro" id="IPR029061">
    <property type="entry name" value="THDP-binding"/>
</dbReference>
<dbReference type="InterPro" id="IPR004660">
    <property type="entry name" value="PDH_E1"/>
</dbReference>
<evidence type="ECO:0000256" key="8">
    <source>
        <dbReference type="SAM" id="MobiDB-lite"/>
    </source>
</evidence>
<evidence type="ECO:0000313" key="11">
    <source>
        <dbReference type="Proteomes" id="UP001500888"/>
    </source>
</evidence>
<evidence type="ECO:0000256" key="6">
    <source>
        <dbReference type="ARBA" id="ARBA00051231"/>
    </source>
</evidence>
<dbReference type="Gene3D" id="3.40.50.970">
    <property type="match status" value="3"/>
</dbReference>
<comment type="caution">
    <text evidence="10">The sequence shown here is derived from an EMBL/GenBank/DDBJ whole genome shotgun (WGS) entry which is preliminary data.</text>
</comment>
<dbReference type="SUPFAM" id="SSF52922">
    <property type="entry name" value="TK C-terminal domain-like"/>
    <property type="match status" value="1"/>
</dbReference>
<feature type="region of interest" description="Disordered" evidence="8">
    <location>
        <begin position="1"/>
        <end position="30"/>
    </location>
</feature>
<reference evidence="11" key="1">
    <citation type="journal article" date="2019" name="Int. J. Syst. Evol. Microbiol.">
        <title>The Global Catalogue of Microorganisms (GCM) 10K type strain sequencing project: providing services to taxonomists for standard genome sequencing and annotation.</title>
        <authorList>
            <consortium name="The Broad Institute Genomics Platform"/>
            <consortium name="The Broad Institute Genome Sequencing Center for Infectious Disease"/>
            <person name="Wu L."/>
            <person name="Ma J."/>
        </authorList>
    </citation>
    <scope>NUCLEOTIDE SEQUENCE [LARGE SCALE GENOMIC DNA]</scope>
    <source>
        <strain evidence="11">JCM 16908</strain>
    </source>
</reference>
<feature type="compositionally biased region" description="Gly residues" evidence="8">
    <location>
        <begin position="317"/>
        <end position="342"/>
    </location>
</feature>
<comment type="similarity">
    <text evidence="3">Belongs to the transketolase family.</text>
</comment>
<evidence type="ECO:0000259" key="9">
    <source>
        <dbReference type="SMART" id="SM00861"/>
    </source>
</evidence>
<evidence type="ECO:0000256" key="1">
    <source>
        <dbReference type="ARBA" id="ARBA00001946"/>
    </source>
</evidence>
<keyword evidence="11" id="KW-1185">Reference proteome</keyword>
<evidence type="ECO:0000256" key="2">
    <source>
        <dbReference type="ARBA" id="ARBA00001964"/>
    </source>
</evidence>
<dbReference type="PANTHER" id="PTHR43825:SF4">
    <property type="entry name" value="PYRUVATE DEHYDROGENASE E1 COMPONENT"/>
    <property type="match status" value="1"/>
</dbReference>
<feature type="compositionally biased region" description="Low complexity" evidence="8">
    <location>
        <begin position="294"/>
        <end position="316"/>
    </location>
</feature>
<dbReference type="SUPFAM" id="SSF52518">
    <property type="entry name" value="Thiamin diphosphate-binding fold (THDP-binding)"/>
    <property type="match status" value="3"/>
</dbReference>
<dbReference type="Proteomes" id="UP001500888">
    <property type="component" value="Unassembled WGS sequence"/>
</dbReference>
<dbReference type="InterPro" id="IPR041621">
    <property type="entry name" value="PDH_E1_M"/>
</dbReference>
<dbReference type="InterPro" id="IPR051157">
    <property type="entry name" value="PDH/Transketolase"/>
</dbReference>
<dbReference type="InterPro" id="IPR055152">
    <property type="entry name" value="Transketolase-like_C_2"/>
</dbReference>
<protein>
    <recommendedName>
        <fullName evidence="4 7">Pyruvate dehydrogenase E1 component</fullName>
        <ecNumber evidence="7">1.2.4.1</ecNumber>
    </recommendedName>
</protein>
<dbReference type="PANTHER" id="PTHR43825">
    <property type="entry name" value="PYRUVATE DEHYDROGENASE E1 COMPONENT"/>
    <property type="match status" value="1"/>
</dbReference>
<proteinExistence type="inferred from homology"/>
<accession>A0ABP7IBB1</accession>
<comment type="function">
    <text evidence="7">Component of the pyruvate dehydrogenase (PDH) complex, that catalyzes the overall conversion of pyruvate to acetyl-CoA and CO(2).</text>
</comment>
<dbReference type="InterPro" id="IPR005475">
    <property type="entry name" value="Transketolase-like_Pyr-bd"/>
</dbReference>
<dbReference type="Pfam" id="PF22613">
    <property type="entry name" value="Transketolase_C_1"/>
    <property type="match status" value="1"/>
</dbReference>
<keyword evidence="7" id="KW-0560">Oxidoreductase</keyword>
<dbReference type="InterPro" id="IPR009014">
    <property type="entry name" value="Transketo_C/PFOR_II"/>
</dbReference>
<evidence type="ECO:0000313" key="10">
    <source>
        <dbReference type="EMBL" id="GAA3814163.1"/>
    </source>
</evidence>
<dbReference type="Pfam" id="PF00456">
    <property type="entry name" value="Transketolase_N"/>
    <property type="match status" value="2"/>
</dbReference>
<dbReference type="SMART" id="SM00861">
    <property type="entry name" value="Transket_pyr"/>
    <property type="match status" value="1"/>
</dbReference>
<dbReference type="Gene3D" id="3.40.50.920">
    <property type="match status" value="1"/>
</dbReference>
<keyword evidence="5 7" id="KW-0786">Thiamine pyrophosphate</keyword>
<dbReference type="PIRSF" id="PIRSF000156">
    <property type="entry name" value="Pyruvate_dh_E1"/>
    <property type="match status" value="1"/>
</dbReference>
<gene>
    <name evidence="10" type="ORF">GCM10022226_38770</name>
</gene>
<dbReference type="EC" id="1.2.4.1" evidence="7"/>
<sequence length="841" mass="89030">MADVRWRGEYPMNPKADPATSPALPSGPDDLDVLREIEQRVLWLSTAMIDHANRVRPNPTGLKVGGHQASSASIVSIMTSLWFGTLTADDRVSVKPHASPVLHAINHLLGELDESYLTTLREFGGLQSYPSRTKDPDPADYSTGSVGIGATAPIWGALARRYVEAHFGGAGAGRQYSLLGDAELDEGACWEAILDPQVAELGEVVWIVDFNRQSLDRVVPNMGGTRLQGMFAAAGWQVLTVKYGRLLEDLFARRGGEVLRARIDGMSNPEYQRLLRCGPEELRARLIGTGTGTDGHTPGSHISGTDGHTSGTDGRTPGTGGRTSGTGGHTSGTGGHTSGTGGDAETIAGLLADVDDATLHAAIRNLGGHDLSALKQAYEAIDDTRPTVIFAYTVKGYGLATEGHPQNHSSLLTADQLRALAVQVGADPERPWAPLAEGGRAARHCADTASRLRRTPRQVQEAGDVPADFGRTPHGTATTQAALGRTLFDLTRQAPGVGARVVTVSPDVSSSTNLGGWLNKVGVFATSERRNWFDDDAETILHWRERPTGQHIELGIAETNLVGLLGELGATWSRWGQPLLPIGVLYDPFVERALEPWSFGIYAGGQSILVGTPSGVSLGPEGGAHQSIKTPSIGIEQPGCTGYEPAFAIDLEWCLLAALARLGRPDGRSAYLRLSTRPVDQSLANVPADPAARELRRRQAVAGAYAIRRHERPAVTIAAMGAVMTEALAAADRLGGLGIGADVICLTSPGLLFEAMRGRGGHGDAPTWILDSVFPSQRATPIVTVVDGHPHTLAFLAGIHQVPGTHLGVTTFGQSGSLDDVYRYHGLDTDSIVAAGLDLVD</sequence>
<comment type="cofactor">
    <cofactor evidence="1">
        <name>Mg(2+)</name>
        <dbReference type="ChEBI" id="CHEBI:18420"/>
    </cofactor>
</comment>
<organism evidence="10 11">
    <name type="scientific">Sphaerisporangium flaviroseum</name>
    <dbReference type="NCBI Taxonomy" id="509199"/>
    <lineage>
        <taxon>Bacteria</taxon>
        <taxon>Bacillati</taxon>
        <taxon>Actinomycetota</taxon>
        <taxon>Actinomycetes</taxon>
        <taxon>Streptosporangiales</taxon>
        <taxon>Streptosporangiaceae</taxon>
        <taxon>Sphaerisporangium</taxon>
    </lineage>
</organism>
<dbReference type="InterPro" id="IPR005474">
    <property type="entry name" value="Transketolase_N"/>
</dbReference>
<feature type="domain" description="Transketolase-like pyrimidine-binding" evidence="9">
    <location>
        <begin position="477"/>
        <end position="681"/>
    </location>
</feature>